<name>A0A8H2ZI91_9SACH</name>
<organism evidence="2 3">
    <name type="scientific">Maudiozyma barnettii</name>
    <dbReference type="NCBI Taxonomy" id="61262"/>
    <lineage>
        <taxon>Eukaryota</taxon>
        <taxon>Fungi</taxon>
        <taxon>Dikarya</taxon>
        <taxon>Ascomycota</taxon>
        <taxon>Saccharomycotina</taxon>
        <taxon>Saccharomycetes</taxon>
        <taxon>Saccharomycetales</taxon>
        <taxon>Saccharomycetaceae</taxon>
        <taxon>Maudiozyma</taxon>
    </lineage>
</organism>
<keyword evidence="1" id="KW-0472">Membrane</keyword>
<keyword evidence="3" id="KW-1185">Reference proteome</keyword>
<feature type="transmembrane region" description="Helical" evidence="1">
    <location>
        <begin position="179"/>
        <end position="201"/>
    </location>
</feature>
<reference evidence="2 3" key="1">
    <citation type="submission" date="2020-05" db="EMBL/GenBank/DDBJ databases">
        <authorList>
            <person name="Casaregola S."/>
            <person name="Devillers H."/>
            <person name="Grondin C."/>
        </authorList>
    </citation>
    <scope>NUCLEOTIDE SEQUENCE [LARGE SCALE GENOMIC DNA]</scope>
    <source>
        <strain evidence="2 3">CLIB 1767</strain>
    </source>
</reference>
<evidence type="ECO:0000256" key="1">
    <source>
        <dbReference type="SAM" id="Phobius"/>
    </source>
</evidence>
<dbReference type="AlphaFoldDB" id="A0A8H2ZI91"/>
<gene>
    <name evidence="2" type="ORF">KABA2_04S12738</name>
</gene>
<keyword evidence="1" id="KW-1133">Transmembrane helix</keyword>
<dbReference type="OrthoDB" id="4035013at2759"/>
<keyword evidence="1" id="KW-0812">Transmembrane</keyword>
<dbReference type="EMBL" id="CAEFZW010000004">
    <property type="protein sequence ID" value="CAB4254718.1"/>
    <property type="molecule type" value="Genomic_DNA"/>
</dbReference>
<feature type="transmembrane region" description="Helical" evidence="1">
    <location>
        <begin position="47"/>
        <end position="66"/>
    </location>
</feature>
<dbReference type="GeneID" id="64857725"/>
<evidence type="ECO:0000313" key="2">
    <source>
        <dbReference type="EMBL" id="CAB4254718.1"/>
    </source>
</evidence>
<accession>A0A8H2ZI91</accession>
<sequence length="217" mass="25465">MPSEPTSILSNNMADPTLLQRTIQATLCQCSSCMHVCENRKLIQRSFFVGFIIPIVWILNIIYYIYSQYIIDHEVNHSKIDETELPTLFNKEQQNKKTEIELNDEIVLESERKNLRGMSLMPHSQSLLNEKEQIVSCSETLFSVDSTEELAEYRHNYLIQLSNNIILSHDELRRFSRVWAFRSWLGFIFYIIVAIFIYLLVSHSSSHTLYMSNNPTY</sequence>
<comment type="caution">
    <text evidence="2">The sequence shown here is derived from an EMBL/GenBank/DDBJ whole genome shotgun (WGS) entry which is preliminary data.</text>
</comment>
<protein>
    <submittedName>
        <fullName evidence="2">Similar to Saccharomyces cerevisiae YJL170C ASG7 Protein that regulates signaling from a G protein beta subunit Ste4p and its relocalization within the cell</fullName>
    </submittedName>
</protein>
<dbReference type="Proteomes" id="UP000644660">
    <property type="component" value="Unassembled WGS sequence"/>
</dbReference>
<evidence type="ECO:0000313" key="3">
    <source>
        <dbReference type="Proteomes" id="UP000644660"/>
    </source>
</evidence>
<dbReference type="RefSeq" id="XP_041406562.1">
    <property type="nucleotide sequence ID" value="XM_041550628.1"/>
</dbReference>
<proteinExistence type="predicted"/>